<dbReference type="GO" id="GO:0003677">
    <property type="term" value="F:DNA binding"/>
    <property type="evidence" value="ECO:0007669"/>
    <property type="project" value="InterPro"/>
</dbReference>
<feature type="domain" description="UvrD-like helicase C-terminal" evidence="13">
    <location>
        <begin position="291"/>
        <end position="563"/>
    </location>
</feature>
<evidence type="ECO:0000256" key="11">
    <source>
        <dbReference type="SAM" id="MobiDB-lite"/>
    </source>
</evidence>
<keyword evidence="6" id="KW-0413">Isomerase</keyword>
<comment type="similarity">
    <text evidence="1">Belongs to the helicase family. UvrD subfamily.</text>
</comment>
<dbReference type="Proteomes" id="UP000295601">
    <property type="component" value="Unassembled WGS sequence"/>
</dbReference>
<evidence type="ECO:0000256" key="9">
    <source>
        <dbReference type="ARBA" id="ARBA00048988"/>
    </source>
</evidence>
<evidence type="ECO:0000256" key="6">
    <source>
        <dbReference type="ARBA" id="ARBA00023235"/>
    </source>
</evidence>
<dbReference type="GO" id="GO:0043138">
    <property type="term" value="F:3'-5' DNA helicase activity"/>
    <property type="evidence" value="ECO:0007669"/>
    <property type="project" value="UniProtKB-EC"/>
</dbReference>
<comment type="caution">
    <text evidence="14">The sequence shown here is derived from an EMBL/GenBank/DDBJ whole genome shotgun (WGS) entry which is preliminary data.</text>
</comment>
<reference evidence="14 15" key="1">
    <citation type="submission" date="2019-03" db="EMBL/GenBank/DDBJ databases">
        <title>Genomic analyses of the natural microbiome of Caenorhabditis elegans.</title>
        <authorList>
            <person name="Samuel B."/>
        </authorList>
    </citation>
    <scope>NUCLEOTIDE SEQUENCE [LARGE SCALE GENOMIC DNA]</scope>
    <source>
        <strain evidence="14 15">JUb18</strain>
    </source>
</reference>
<gene>
    <name evidence="14" type="ORF">EDF62_3416</name>
</gene>
<evidence type="ECO:0000256" key="1">
    <source>
        <dbReference type="ARBA" id="ARBA00009922"/>
    </source>
</evidence>
<evidence type="ECO:0000256" key="10">
    <source>
        <dbReference type="PROSITE-ProRule" id="PRU00560"/>
    </source>
</evidence>
<proteinExistence type="inferred from homology"/>
<dbReference type="GO" id="GO:0016887">
    <property type="term" value="F:ATP hydrolysis activity"/>
    <property type="evidence" value="ECO:0007669"/>
    <property type="project" value="RHEA"/>
</dbReference>
<dbReference type="PANTHER" id="PTHR11070">
    <property type="entry name" value="UVRD / RECB / PCRA DNA HELICASE FAMILY MEMBER"/>
    <property type="match status" value="1"/>
</dbReference>
<dbReference type="PROSITE" id="PS51198">
    <property type="entry name" value="UVRD_HELICASE_ATP_BIND"/>
    <property type="match status" value="1"/>
</dbReference>
<dbReference type="InterPro" id="IPR000212">
    <property type="entry name" value="DNA_helicase_UvrD/REP"/>
</dbReference>
<dbReference type="GO" id="GO:0005524">
    <property type="term" value="F:ATP binding"/>
    <property type="evidence" value="ECO:0007669"/>
    <property type="project" value="UniProtKB-UniRule"/>
</dbReference>
<keyword evidence="15" id="KW-1185">Reference proteome</keyword>
<dbReference type="Gene3D" id="1.10.10.160">
    <property type="match status" value="1"/>
</dbReference>
<keyword evidence="2 10" id="KW-0547">Nucleotide-binding</keyword>
<dbReference type="Gene3D" id="1.10.486.10">
    <property type="entry name" value="PCRA, domain 4"/>
    <property type="match status" value="1"/>
</dbReference>
<evidence type="ECO:0000256" key="4">
    <source>
        <dbReference type="ARBA" id="ARBA00022806"/>
    </source>
</evidence>
<keyword evidence="3 10" id="KW-0378">Hydrolase</keyword>
<evidence type="ECO:0000313" key="14">
    <source>
        <dbReference type="EMBL" id="TDP89331.1"/>
    </source>
</evidence>
<comment type="catalytic activity">
    <reaction evidence="7">
        <text>Couples ATP hydrolysis with the unwinding of duplex DNA by translocating in the 3'-5' direction.</text>
        <dbReference type="EC" id="5.6.2.4"/>
    </reaction>
</comment>
<evidence type="ECO:0000256" key="8">
    <source>
        <dbReference type="ARBA" id="ARBA00034808"/>
    </source>
</evidence>
<dbReference type="PROSITE" id="PS51217">
    <property type="entry name" value="UVRD_HELICASE_CTER"/>
    <property type="match status" value="1"/>
</dbReference>
<evidence type="ECO:0000256" key="5">
    <source>
        <dbReference type="ARBA" id="ARBA00022840"/>
    </source>
</evidence>
<dbReference type="InterPro" id="IPR027417">
    <property type="entry name" value="P-loop_NTPase"/>
</dbReference>
<dbReference type="PANTHER" id="PTHR11070:SF69">
    <property type="entry name" value="ATP-DEPENDENT DNA HELICASE UVRD2"/>
    <property type="match status" value="1"/>
</dbReference>
<accession>A0A4R6RR92</accession>
<dbReference type="InterPro" id="IPR013986">
    <property type="entry name" value="DExx_box_DNA_helicase_dom_sf"/>
</dbReference>
<name>A0A4R6RR92_9MICO</name>
<dbReference type="Pfam" id="PF13361">
    <property type="entry name" value="UvrD_C"/>
    <property type="match status" value="2"/>
</dbReference>
<comment type="catalytic activity">
    <reaction evidence="9">
        <text>ATP + H2O = ADP + phosphate + H(+)</text>
        <dbReference type="Rhea" id="RHEA:13065"/>
        <dbReference type="ChEBI" id="CHEBI:15377"/>
        <dbReference type="ChEBI" id="CHEBI:15378"/>
        <dbReference type="ChEBI" id="CHEBI:30616"/>
        <dbReference type="ChEBI" id="CHEBI:43474"/>
        <dbReference type="ChEBI" id="CHEBI:456216"/>
        <dbReference type="EC" id="5.6.2.4"/>
    </reaction>
</comment>
<dbReference type="EC" id="5.6.2.4" evidence="8"/>
<feature type="region of interest" description="Disordered" evidence="11">
    <location>
        <begin position="318"/>
        <end position="351"/>
    </location>
</feature>
<evidence type="ECO:0000259" key="13">
    <source>
        <dbReference type="PROSITE" id="PS51217"/>
    </source>
</evidence>
<evidence type="ECO:0000313" key="15">
    <source>
        <dbReference type="Proteomes" id="UP000295601"/>
    </source>
</evidence>
<dbReference type="GO" id="GO:0005829">
    <property type="term" value="C:cytosol"/>
    <property type="evidence" value="ECO:0007669"/>
    <property type="project" value="TreeGrafter"/>
</dbReference>
<feature type="binding site" evidence="10">
    <location>
        <begin position="31"/>
        <end position="38"/>
    </location>
    <ligand>
        <name>ATP</name>
        <dbReference type="ChEBI" id="CHEBI:30616"/>
    </ligand>
</feature>
<dbReference type="CDD" id="cd17932">
    <property type="entry name" value="DEXQc_UvrD"/>
    <property type="match status" value="1"/>
</dbReference>
<evidence type="ECO:0000256" key="3">
    <source>
        <dbReference type="ARBA" id="ARBA00022801"/>
    </source>
</evidence>
<protein>
    <recommendedName>
        <fullName evidence="8">DNA 3'-5' helicase</fullName>
        <ecNumber evidence="8">5.6.2.4</ecNumber>
    </recommendedName>
</protein>
<keyword evidence="4 10" id="KW-0347">Helicase</keyword>
<dbReference type="InterPro" id="IPR014016">
    <property type="entry name" value="UvrD-like_ATP-bd"/>
</dbReference>
<feature type="domain" description="UvrD-like helicase ATP-binding" evidence="12">
    <location>
        <begin position="10"/>
        <end position="290"/>
    </location>
</feature>
<dbReference type="OrthoDB" id="9806690at2"/>
<evidence type="ECO:0000256" key="2">
    <source>
        <dbReference type="ARBA" id="ARBA00022741"/>
    </source>
</evidence>
<dbReference type="InterPro" id="IPR014017">
    <property type="entry name" value="DNA_helicase_UvrD-like_C"/>
</dbReference>
<evidence type="ECO:0000256" key="7">
    <source>
        <dbReference type="ARBA" id="ARBA00034617"/>
    </source>
</evidence>
<dbReference type="Gene3D" id="3.40.50.300">
    <property type="entry name" value="P-loop containing nucleotide triphosphate hydrolases"/>
    <property type="match status" value="3"/>
</dbReference>
<dbReference type="RefSeq" id="WP_133617896.1">
    <property type="nucleotide sequence ID" value="NZ_SNYA01000010.1"/>
</dbReference>
<dbReference type="Pfam" id="PF00580">
    <property type="entry name" value="UvrD-helicase"/>
    <property type="match status" value="1"/>
</dbReference>
<evidence type="ECO:0000259" key="12">
    <source>
        <dbReference type="PROSITE" id="PS51198"/>
    </source>
</evidence>
<dbReference type="AlphaFoldDB" id="A0A4R6RR92"/>
<dbReference type="EMBL" id="SNYA01000010">
    <property type="protein sequence ID" value="TDP89331.1"/>
    <property type="molecule type" value="Genomic_DNA"/>
</dbReference>
<keyword evidence="5 10" id="KW-0067">ATP-binding</keyword>
<sequence length="590" mass="64159">MATEAELVLAGLDPEQRLIAEHLRGPISVLAGAGTGKTRAITHRIAYGVRTGVYAPERVLAVTFTRKAAGELQGRLRALGADGVRAQTFHGAALSQLGHFWPDVIGGSAPQILPGKVAALSQTVEAAGMRLGGEALRDLAAEIEWRKTSMLSIDDYAARIDQRPIPTGLTPQQLIDLHTRYAGLLEERRQIDFEDVLVLLTGMLESEPRVALQVRERYRFFTVDEYQDVSPLQHALLKVWLGDRDDVCVVGDASQTIYSFAGASSSYLLRFGVEHPNARQVRLERNYRSVEPIVRMANRLMRDRPGALTLTAMRATQDPAPEVGAPLTSATPLAKRQARPGAKPPTQTGPAAPTFEWFASEGDEAQAVAGSIAAAIQTGTPASEIAVLYRTNAQSARFEDALRKRGVGVRVHGAQRFFERADVRQAVMLIRGEAKVAHDRPLFQIVSDALRAGGWSTRPPEGAAERDKWEALSSLLSLVDEMPPGAGIREFSEELLARQRTQHEPTVDAVTLSAVHAAKGLEWSLVHVAGLSEGQFPIVHAVDEASIDEERRLAYVAFTRARDMLRLSGVAGGTRANRQPSRFVGESGLI</sequence>
<dbReference type="GO" id="GO:0000725">
    <property type="term" value="P:recombinational repair"/>
    <property type="evidence" value="ECO:0007669"/>
    <property type="project" value="TreeGrafter"/>
</dbReference>
<dbReference type="GO" id="GO:0033202">
    <property type="term" value="C:DNA helicase complex"/>
    <property type="evidence" value="ECO:0007669"/>
    <property type="project" value="TreeGrafter"/>
</dbReference>
<dbReference type="SUPFAM" id="SSF52540">
    <property type="entry name" value="P-loop containing nucleoside triphosphate hydrolases"/>
    <property type="match status" value="1"/>
</dbReference>
<organism evidence="14 15">
    <name type="scientific">Leucobacter luti</name>
    <dbReference type="NCBI Taxonomy" id="340320"/>
    <lineage>
        <taxon>Bacteria</taxon>
        <taxon>Bacillati</taxon>
        <taxon>Actinomycetota</taxon>
        <taxon>Actinomycetes</taxon>
        <taxon>Micrococcales</taxon>
        <taxon>Microbacteriaceae</taxon>
        <taxon>Leucobacter</taxon>
    </lineage>
</organism>